<dbReference type="Gramene" id="OIW07095">
    <property type="protein sequence ID" value="OIW07095"/>
    <property type="gene ID" value="TanjilG_02729"/>
</dbReference>
<dbReference type="InterPro" id="IPR012337">
    <property type="entry name" value="RNaseH-like_sf"/>
</dbReference>
<dbReference type="SMART" id="SM00474">
    <property type="entry name" value="35EXOc"/>
    <property type="match status" value="1"/>
</dbReference>
<dbReference type="Gene3D" id="3.30.420.10">
    <property type="entry name" value="Ribonuclease H-like superfamily/Ribonuclease H"/>
    <property type="match status" value="1"/>
</dbReference>
<organism evidence="3 4">
    <name type="scientific">Lupinus angustifolius</name>
    <name type="common">Narrow-leaved blue lupine</name>
    <dbReference type="NCBI Taxonomy" id="3871"/>
    <lineage>
        <taxon>Eukaryota</taxon>
        <taxon>Viridiplantae</taxon>
        <taxon>Streptophyta</taxon>
        <taxon>Embryophyta</taxon>
        <taxon>Tracheophyta</taxon>
        <taxon>Spermatophyta</taxon>
        <taxon>Magnoliopsida</taxon>
        <taxon>eudicotyledons</taxon>
        <taxon>Gunneridae</taxon>
        <taxon>Pentapetalae</taxon>
        <taxon>rosids</taxon>
        <taxon>fabids</taxon>
        <taxon>Fabales</taxon>
        <taxon>Fabaceae</taxon>
        <taxon>Papilionoideae</taxon>
        <taxon>50 kb inversion clade</taxon>
        <taxon>genistoids sensu lato</taxon>
        <taxon>core genistoids</taxon>
        <taxon>Genisteae</taxon>
        <taxon>Lupinus</taxon>
    </lineage>
</organism>
<evidence type="ECO:0000313" key="3">
    <source>
        <dbReference type="EMBL" id="OIW07095.1"/>
    </source>
</evidence>
<dbReference type="EMBL" id="CM007368">
    <property type="protein sequence ID" value="OIW07095.1"/>
    <property type="molecule type" value="Genomic_DNA"/>
</dbReference>
<gene>
    <name evidence="3" type="ORF">TanjilG_02729</name>
</gene>
<sequence length="604" mass="70108">MGLEENVAEVENKKDKDCQVSTLCTHAYYDLTHVSPVVFLYLLKEYYFYGTCKATAKFRALQQQICLVLHNDPKPEPATFIVQCMYLSPLFEDHSQGFTHLIISAFRRFLKKSITSADSLEAIDLAAHLILDIIMGQIYHDEKIVMKLLEIFDVKLSNIEKAMYQIEEKGDLSRGTAKEFVHKYIFKLVESQLYMTAVTLIEHFSVDHYGQSFLLDMIRRNQFKPAEKWATFMGKPMLSILVEEFLERNMLKDAYEIIKKNDLKHDFPDVYKRCKESSIKNLAEKGCWDVAEARTNNDRQLMEYLVYLAMEAGYTEKVDEWCDRYSLDRFLNIRVPETNIQQGRYLDLDELLVEDIIWVDEAESLLDATSHIEGFKVVGLDCEWKPNYVKGSKPNKVSIMQIASENMVFIFDLIKLHSLVPDILDNCLTRILLSPRILKLGFIVRELAQTNEAYWVLFTLSEVLTIAALWPIFSGYNFQCDIKQLAYSYGELKCFKNYELLLDVQNVYKEHRGGLAGLSQKILGASLNKTRRNSNWEQRPLTPNQLEYAALDAVVLVHIFHHLPSHAHDKFEWKSYIVSHTESNKKSKKNVSRVEKTENETNNP</sequence>
<dbReference type="SUPFAM" id="SSF53098">
    <property type="entry name" value="Ribonuclease H-like"/>
    <property type="match status" value="1"/>
</dbReference>
<reference evidence="3 4" key="1">
    <citation type="journal article" date="2017" name="Plant Biotechnol. J.">
        <title>A comprehensive draft genome sequence for lupin (Lupinus angustifolius), an emerging health food: insights into plant-microbe interactions and legume evolution.</title>
        <authorList>
            <person name="Hane J.K."/>
            <person name="Ming Y."/>
            <person name="Kamphuis L.G."/>
            <person name="Nelson M.N."/>
            <person name="Garg G."/>
            <person name="Atkins C.A."/>
            <person name="Bayer P.E."/>
            <person name="Bravo A."/>
            <person name="Bringans S."/>
            <person name="Cannon S."/>
            <person name="Edwards D."/>
            <person name="Foley R."/>
            <person name="Gao L.L."/>
            <person name="Harrison M.J."/>
            <person name="Huang W."/>
            <person name="Hurgobin B."/>
            <person name="Li S."/>
            <person name="Liu C.W."/>
            <person name="McGrath A."/>
            <person name="Morahan G."/>
            <person name="Murray J."/>
            <person name="Weller J."/>
            <person name="Jian J."/>
            <person name="Singh K.B."/>
        </authorList>
    </citation>
    <scope>NUCLEOTIDE SEQUENCE</scope>
    <source>
        <strain evidence="4">cv. Tanjil</strain>
        <tissue evidence="3">Whole plant</tissue>
    </source>
</reference>
<accession>A0A4P1RBK9</accession>
<feature type="compositionally biased region" description="Basic and acidic residues" evidence="1">
    <location>
        <begin position="592"/>
        <end position="604"/>
    </location>
</feature>
<evidence type="ECO:0000256" key="1">
    <source>
        <dbReference type="SAM" id="MobiDB-lite"/>
    </source>
</evidence>
<dbReference type="GO" id="GO:0003676">
    <property type="term" value="F:nucleic acid binding"/>
    <property type="evidence" value="ECO:0007669"/>
    <property type="project" value="InterPro"/>
</dbReference>
<dbReference type="InterPro" id="IPR052408">
    <property type="entry name" value="Exonuclease_MUT-7-like"/>
</dbReference>
<protein>
    <recommendedName>
        <fullName evidence="2">3'-5' exonuclease domain-containing protein</fullName>
    </recommendedName>
</protein>
<dbReference type="Proteomes" id="UP000188354">
    <property type="component" value="Chromosome LG08"/>
</dbReference>
<dbReference type="STRING" id="3871.A0A4P1RBK9"/>
<evidence type="ECO:0000313" key="4">
    <source>
        <dbReference type="Proteomes" id="UP000188354"/>
    </source>
</evidence>
<dbReference type="PANTHER" id="PTHR47765">
    <property type="entry name" value="3'-5' EXONUCLEASE DOMAIN-CONTAINING PROTEIN"/>
    <property type="match status" value="1"/>
</dbReference>
<dbReference type="AlphaFoldDB" id="A0A4P1RBK9"/>
<feature type="domain" description="3'-5' exonuclease" evidence="2">
    <location>
        <begin position="356"/>
        <end position="568"/>
    </location>
</feature>
<dbReference type="Pfam" id="PF01612">
    <property type="entry name" value="DNA_pol_A_exo1"/>
    <property type="match status" value="1"/>
</dbReference>
<name>A0A4P1RBK9_LUPAN</name>
<feature type="region of interest" description="Disordered" evidence="1">
    <location>
        <begin position="583"/>
        <end position="604"/>
    </location>
</feature>
<dbReference type="InterPro" id="IPR036397">
    <property type="entry name" value="RNaseH_sf"/>
</dbReference>
<dbReference type="GO" id="GO:0006139">
    <property type="term" value="P:nucleobase-containing compound metabolic process"/>
    <property type="evidence" value="ECO:0007669"/>
    <property type="project" value="InterPro"/>
</dbReference>
<dbReference type="InterPro" id="IPR002562">
    <property type="entry name" value="3'-5'_exonuclease_dom"/>
</dbReference>
<evidence type="ECO:0000259" key="2">
    <source>
        <dbReference type="SMART" id="SM00474"/>
    </source>
</evidence>
<proteinExistence type="predicted"/>
<keyword evidence="4" id="KW-1185">Reference proteome</keyword>
<dbReference type="PANTHER" id="PTHR47765:SF2">
    <property type="entry name" value="EXONUCLEASE MUT-7 HOMOLOG"/>
    <property type="match status" value="1"/>
</dbReference>
<dbReference type="GO" id="GO:0008408">
    <property type="term" value="F:3'-5' exonuclease activity"/>
    <property type="evidence" value="ECO:0007669"/>
    <property type="project" value="InterPro"/>
</dbReference>